<dbReference type="AlphaFoldDB" id="A0A0L0TF77"/>
<name>A0A0L0TF77_ALLM3</name>
<keyword evidence="3" id="KW-1185">Reference proteome</keyword>
<organism evidence="2 3">
    <name type="scientific">Allomyces macrogynus (strain ATCC 38327)</name>
    <name type="common">Allomyces javanicus var. macrogynus</name>
    <dbReference type="NCBI Taxonomy" id="578462"/>
    <lineage>
        <taxon>Eukaryota</taxon>
        <taxon>Fungi</taxon>
        <taxon>Fungi incertae sedis</taxon>
        <taxon>Blastocladiomycota</taxon>
        <taxon>Blastocladiomycetes</taxon>
        <taxon>Blastocladiales</taxon>
        <taxon>Blastocladiaceae</taxon>
        <taxon>Allomyces</taxon>
    </lineage>
</organism>
<accession>A0A0L0TF77</accession>
<proteinExistence type="predicted"/>
<sequence length="61" mass="6577">MTTSHCLSDPAVVPTGLSYPDCLTNPAYPAKKYLPLVAVLLTFIAVLIEIFAKSVEPIITE</sequence>
<protein>
    <submittedName>
        <fullName evidence="2">Uncharacterized protein</fullName>
    </submittedName>
</protein>
<evidence type="ECO:0000313" key="3">
    <source>
        <dbReference type="Proteomes" id="UP000054350"/>
    </source>
</evidence>
<gene>
    <name evidence="2" type="ORF">AMAG_20746</name>
</gene>
<evidence type="ECO:0000313" key="2">
    <source>
        <dbReference type="EMBL" id="KNE73321.1"/>
    </source>
</evidence>
<reference evidence="2 3" key="1">
    <citation type="submission" date="2009-11" db="EMBL/GenBank/DDBJ databases">
        <title>Annotation of Allomyces macrogynus ATCC 38327.</title>
        <authorList>
            <consortium name="The Broad Institute Genome Sequencing Platform"/>
            <person name="Russ C."/>
            <person name="Cuomo C."/>
            <person name="Burger G."/>
            <person name="Gray M.W."/>
            <person name="Holland P.W.H."/>
            <person name="King N."/>
            <person name="Lang F.B.F."/>
            <person name="Roger A.J."/>
            <person name="Ruiz-Trillo I."/>
            <person name="Young S.K."/>
            <person name="Zeng Q."/>
            <person name="Gargeya S."/>
            <person name="Fitzgerald M."/>
            <person name="Haas B."/>
            <person name="Abouelleil A."/>
            <person name="Alvarado L."/>
            <person name="Arachchi H.M."/>
            <person name="Berlin A."/>
            <person name="Chapman S.B."/>
            <person name="Gearin G."/>
            <person name="Goldberg J."/>
            <person name="Griggs A."/>
            <person name="Gujja S."/>
            <person name="Hansen M."/>
            <person name="Heiman D."/>
            <person name="Howarth C."/>
            <person name="Larimer J."/>
            <person name="Lui A."/>
            <person name="MacDonald P.J.P."/>
            <person name="McCowen C."/>
            <person name="Montmayeur A."/>
            <person name="Murphy C."/>
            <person name="Neiman D."/>
            <person name="Pearson M."/>
            <person name="Priest M."/>
            <person name="Roberts A."/>
            <person name="Saif S."/>
            <person name="Shea T."/>
            <person name="Sisk P."/>
            <person name="Stolte C."/>
            <person name="Sykes S."/>
            <person name="Wortman J."/>
            <person name="Nusbaum C."/>
            <person name="Birren B."/>
        </authorList>
    </citation>
    <scope>NUCLEOTIDE SEQUENCE [LARGE SCALE GENOMIC DNA]</scope>
    <source>
        <strain evidence="2 3">ATCC 38327</strain>
    </source>
</reference>
<dbReference type="VEuPathDB" id="FungiDB:AMAG_20746"/>
<keyword evidence="1" id="KW-0472">Membrane</keyword>
<feature type="transmembrane region" description="Helical" evidence="1">
    <location>
        <begin position="33"/>
        <end position="52"/>
    </location>
</feature>
<reference evidence="3" key="2">
    <citation type="submission" date="2009-11" db="EMBL/GenBank/DDBJ databases">
        <title>The Genome Sequence of Allomyces macrogynus strain ATCC 38327.</title>
        <authorList>
            <consortium name="The Broad Institute Genome Sequencing Platform"/>
            <person name="Russ C."/>
            <person name="Cuomo C."/>
            <person name="Shea T."/>
            <person name="Young S.K."/>
            <person name="Zeng Q."/>
            <person name="Koehrsen M."/>
            <person name="Haas B."/>
            <person name="Borodovsky M."/>
            <person name="Guigo R."/>
            <person name="Alvarado L."/>
            <person name="Berlin A."/>
            <person name="Borenstein D."/>
            <person name="Chen Z."/>
            <person name="Engels R."/>
            <person name="Freedman E."/>
            <person name="Gellesch M."/>
            <person name="Goldberg J."/>
            <person name="Griggs A."/>
            <person name="Gujja S."/>
            <person name="Heiman D."/>
            <person name="Hepburn T."/>
            <person name="Howarth C."/>
            <person name="Jen D."/>
            <person name="Larson L."/>
            <person name="Lewis B."/>
            <person name="Mehta T."/>
            <person name="Park D."/>
            <person name="Pearson M."/>
            <person name="Roberts A."/>
            <person name="Saif S."/>
            <person name="Shenoy N."/>
            <person name="Sisk P."/>
            <person name="Stolte C."/>
            <person name="Sykes S."/>
            <person name="Walk T."/>
            <person name="White J."/>
            <person name="Yandava C."/>
            <person name="Burger G."/>
            <person name="Gray M.W."/>
            <person name="Holland P.W.H."/>
            <person name="King N."/>
            <person name="Lang F.B.F."/>
            <person name="Roger A.J."/>
            <person name="Ruiz-Trillo I."/>
            <person name="Lander E."/>
            <person name="Nusbaum C."/>
        </authorList>
    </citation>
    <scope>NUCLEOTIDE SEQUENCE [LARGE SCALE GENOMIC DNA]</scope>
    <source>
        <strain evidence="3">ATCC 38327</strain>
    </source>
</reference>
<dbReference type="EMBL" id="GG745394">
    <property type="protein sequence ID" value="KNE73321.1"/>
    <property type="molecule type" value="Genomic_DNA"/>
</dbReference>
<evidence type="ECO:0000256" key="1">
    <source>
        <dbReference type="SAM" id="Phobius"/>
    </source>
</evidence>
<dbReference type="Proteomes" id="UP000054350">
    <property type="component" value="Unassembled WGS sequence"/>
</dbReference>
<keyword evidence="1" id="KW-0812">Transmembrane</keyword>
<keyword evidence="1" id="KW-1133">Transmembrane helix</keyword>